<evidence type="ECO:0000313" key="9">
    <source>
        <dbReference type="Proteomes" id="UP000559256"/>
    </source>
</evidence>
<dbReference type="FunFam" id="1.20.1250.20:FF:000013">
    <property type="entry name" value="MFS general substrate transporter"/>
    <property type="match status" value="1"/>
</dbReference>
<protein>
    <recommendedName>
        <fullName evidence="7">Major facilitator superfamily (MFS) profile domain-containing protein</fullName>
    </recommendedName>
</protein>
<evidence type="ECO:0000256" key="1">
    <source>
        <dbReference type="ARBA" id="ARBA00004141"/>
    </source>
</evidence>
<keyword evidence="4 6" id="KW-1133">Transmembrane helix</keyword>
<dbReference type="PANTHER" id="PTHR43791">
    <property type="entry name" value="PERMEASE-RELATED"/>
    <property type="match status" value="1"/>
</dbReference>
<dbReference type="InterPro" id="IPR011701">
    <property type="entry name" value="MFS"/>
</dbReference>
<feature type="transmembrane region" description="Helical" evidence="6">
    <location>
        <begin position="49"/>
        <end position="67"/>
    </location>
</feature>
<reference evidence="8 9" key="1">
    <citation type="journal article" date="2020" name="ISME J.">
        <title>Uncovering the hidden diversity of litter-decomposition mechanisms in mushroom-forming fungi.</title>
        <authorList>
            <person name="Floudas D."/>
            <person name="Bentzer J."/>
            <person name="Ahren D."/>
            <person name="Johansson T."/>
            <person name="Persson P."/>
            <person name="Tunlid A."/>
        </authorList>
    </citation>
    <scope>NUCLEOTIDE SEQUENCE [LARGE SCALE GENOMIC DNA]</scope>
    <source>
        <strain evidence="8 9">CBS 291.85</strain>
    </source>
</reference>
<feature type="transmembrane region" description="Helical" evidence="6">
    <location>
        <begin position="427"/>
        <end position="448"/>
    </location>
</feature>
<dbReference type="Pfam" id="PF07690">
    <property type="entry name" value="MFS_1"/>
    <property type="match status" value="1"/>
</dbReference>
<sequence>MSVEEEKTTTSEKSINGDVVLHQLEKGQDSQVDYSELERKTIRQIDLRMLPLLGILYAIALVDRTNLSFARTAGMEEDLQIAVGDRYSIVSLVFFIPYTLFELPSNLLLRRFGVRLCLTCYIAGWAVVLLGMTFVKNYQQLAVCRTLLGVFEAGFFPAMTFVISTWYKRHEVQARLVFFYMTSVTIGSCSPILCYCMTLLGGKAGLKGWQWIFLIQALVTFVLVVLTWFLVVDFPDKNTFLTPEQTQLVLDRLEKDRGDSLPDELTKAKVFHHLGDWIIWAHAADGIGIASSLEFWSSTFDPSSSLAAKPLKPPAIVSVADIICDSRFLLMAEQSRRDVKSSLVSAQLPATAASYFSTIILKSMGWSTSAALLLTTPPYFAAALVSIIIGYLSDRTKQRASFLAFQTTLTIIGLLVVGYASGNGVRYFGIFVLTIGSSGCVPAVLAYSANNVVSHSKRSVSTGVVIAFGGIGGIMGTTVFRQEDFPRYINGIWTSVGAQLLMLIVLAVTTWTYWRRNKLAREGKLPTLEGQPGFYYTL</sequence>
<evidence type="ECO:0000256" key="6">
    <source>
        <dbReference type="SAM" id="Phobius"/>
    </source>
</evidence>
<proteinExistence type="predicted"/>
<feature type="transmembrane region" description="Helical" evidence="6">
    <location>
        <begin position="370"/>
        <end position="393"/>
    </location>
</feature>
<evidence type="ECO:0000259" key="7">
    <source>
        <dbReference type="PROSITE" id="PS50850"/>
    </source>
</evidence>
<feature type="transmembrane region" description="Helical" evidence="6">
    <location>
        <begin position="208"/>
        <end position="231"/>
    </location>
</feature>
<name>A0A8H5LJZ2_9AGAR</name>
<dbReference type="PANTHER" id="PTHR43791:SF3">
    <property type="entry name" value="MAJOR FACILITATOR SUPERFAMILY (MFS) PROFILE DOMAIN-CONTAINING PROTEIN"/>
    <property type="match status" value="1"/>
</dbReference>
<evidence type="ECO:0000256" key="2">
    <source>
        <dbReference type="ARBA" id="ARBA00022448"/>
    </source>
</evidence>
<feature type="transmembrane region" description="Helical" evidence="6">
    <location>
        <begin position="460"/>
        <end position="480"/>
    </location>
</feature>
<feature type="transmembrane region" description="Helical" evidence="6">
    <location>
        <begin position="400"/>
        <end position="421"/>
    </location>
</feature>
<feature type="transmembrane region" description="Helical" evidence="6">
    <location>
        <begin position="116"/>
        <end position="135"/>
    </location>
</feature>
<dbReference type="OrthoDB" id="3639251at2759"/>
<feature type="domain" description="Major facilitator superfamily (MFS) profile" evidence="7">
    <location>
        <begin position="49"/>
        <end position="515"/>
    </location>
</feature>
<dbReference type="AlphaFoldDB" id="A0A8H5LJZ2"/>
<dbReference type="GO" id="GO:0022857">
    <property type="term" value="F:transmembrane transporter activity"/>
    <property type="evidence" value="ECO:0007669"/>
    <property type="project" value="InterPro"/>
</dbReference>
<dbReference type="EMBL" id="JAACJM010000045">
    <property type="protein sequence ID" value="KAF5359992.1"/>
    <property type="molecule type" value="Genomic_DNA"/>
</dbReference>
<feature type="transmembrane region" description="Helical" evidence="6">
    <location>
        <begin position="147"/>
        <end position="167"/>
    </location>
</feature>
<comment type="subcellular location">
    <subcellularLocation>
        <location evidence="1">Membrane</location>
        <topology evidence="1">Multi-pass membrane protein</topology>
    </subcellularLocation>
</comment>
<evidence type="ECO:0000256" key="3">
    <source>
        <dbReference type="ARBA" id="ARBA00022692"/>
    </source>
</evidence>
<comment type="caution">
    <text evidence="8">The sequence shown here is derived from an EMBL/GenBank/DDBJ whole genome shotgun (WGS) entry which is preliminary data.</text>
</comment>
<keyword evidence="2" id="KW-0813">Transport</keyword>
<feature type="transmembrane region" description="Helical" evidence="6">
    <location>
        <begin position="492"/>
        <end position="514"/>
    </location>
</feature>
<keyword evidence="3 6" id="KW-0812">Transmembrane</keyword>
<evidence type="ECO:0000256" key="4">
    <source>
        <dbReference type="ARBA" id="ARBA00022989"/>
    </source>
</evidence>
<keyword evidence="5 6" id="KW-0472">Membrane</keyword>
<evidence type="ECO:0000256" key="5">
    <source>
        <dbReference type="ARBA" id="ARBA00023136"/>
    </source>
</evidence>
<gene>
    <name evidence="8" type="ORF">D9758_007585</name>
</gene>
<evidence type="ECO:0000313" key="8">
    <source>
        <dbReference type="EMBL" id="KAF5359992.1"/>
    </source>
</evidence>
<feature type="transmembrane region" description="Helical" evidence="6">
    <location>
        <begin position="179"/>
        <end position="202"/>
    </location>
</feature>
<dbReference type="SUPFAM" id="SSF103473">
    <property type="entry name" value="MFS general substrate transporter"/>
    <property type="match status" value="1"/>
</dbReference>
<dbReference type="Proteomes" id="UP000559256">
    <property type="component" value="Unassembled WGS sequence"/>
</dbReference>
<organism evidence="8 9">
    <name type="scientific">Tetrapyrgos nigripes</name>
    <dbReference type="NCBI Taxonomy" id="182062"/>
    <lineage>
        <taxon>Eukaryota</taxon>
        <taxon>Fungi</taxon>
        <taxon>Dikarya</taxon>
        <taxon>Basidiomycota</taxon>
        <taxon>Agaricomycotina</taxon>
        <taxon>Agaricomycetes</taxon>
        <taxon>Agaricomycetidae</taxon>
        <taxon>Agaricales</taxon>
        <taxon>Marasmiineae</taxon>
        <taxon>Marasmiaceae</taxon>
        <taxon>Tetrapyrgos</taxon>
    </lineage>
</organism>
<keyword evidence="9" id="KW-1185">Reference proteome</keyword>
<dbReference type="InterPro" id="IPR036259">
    <property type="entry name" value="MFS_trans_sf"/>
</dbReference>
<dbReference type="Gene3D" id="1.20.1250.20">
    <property type="entry name" value="MFS general substrate transporter like domains"/>
    <property type="match status" value="2"/>
</dbReference>
<feature type="transmembrane region" description="Helical" evidence="6">
    <location>
        <begin position="87"/>
        <end position="109"/>
    </location>
</feature>
<dbReference type="PROSITE" id="PS50850">
    <property type="entry name" value="MFS"/>
    <property type="match status" value="1"/>
</dbReference>
<dbReference type="FunFam" id="1.20.1250.20:FF:000018">
    <property type="entry name" value="MFS transporter permease"/>
    <property type="match status" value="1"/>
</dbReference>
<dbReference type="InterPro" id="IPR020846">
    <property type="entry name" value="MFS_dom"/>
</dbReference>
<accession>A0A8H5LJZ2</accession>
<dbReference type="GO" id="GO:0016020">
    <property type="term" value="C:membrane"/>
    <property type="evidence" value="ECO:0007669"/>
    <property type="project" value="UniProtKB-SubCell"/>
</dbReference>
<feature type="transmembrane region" description="Helical" evidence="6">
    <location>
        <begin position="343"/>
        <end position="364"/>
    </location>
</feature>